<gene>
    <name evidence="1" type="ORF">T12_693</name>
</gene>
<dbReference type="Proteomes" id="UP000054783">
    <property type="component" value="Unassembled WGS sequence"/>
</dbReference>
<keyword evidence="2" id="KW-1185">Reference proteome</keyword>
<name>A0A0V0ZED8_9BILA</name>
<protein>
    <submittedName>
        <fullName evidence="1">Uncharacterized protein</fullName>
    </submittedName>
</protein>
<organism evidence="1 2">
    <name type="scientific">Trichinella patagoniensis</name>
    <dbReference type="NCBI Taxonomy" id="990121"/>
    <lineage>
        <taxon>Eukaryota</taxon>
        <taxon>Metazoa</taxon>
        <taxon>Ecdysozoa</taxon>
        <taxon>Nematoda</taxon>
        <taxon>Enoplea</taxon>
        <taxon>Dorylaimia</taxon>
        <taxon>Trichinellida</taxon>
        <taxon>Trichinellidae</taxon>
        <taxon>Trichinella</taxon>
    </lineage>
</organism>
<reference evidence="1 2" key="1">
    <citation type="submission" date="2015-01" db="EMBL/GenBank/DDBJ databases">
        <title>Evolution of Trichinella species and genotypes.</title>
        <authorList>
            <person name="Korhonen P.K."/>
            <person name="Edoardo P."/>
            <person name="Giuseppe L.R."/>
            <person name="Gasser R.B."/>
        </authorList>
    </citation>
    <scope>NUCLEOTIDE SEQUENCE [LARGE SCALE GENOMIC DNA]</scope>
    <source>
        <strain evidence="1">ISS2496</strain>
    </source>
</reference>
<dbReference type="EMBL" id="JYDQ01000216">
    <property type="protein sequence ID" value="KRY10829.1"/>
    <property type="molecule type" value="Genomic_DNA"/>
</dbReference>
<accession>A0A0V0ZED8</accession>
<dbReference type="AlphaFoldDB" id="A0A0V0ZED8"/>
<evidence type="ECO:0000313" key="1">
    <source>
        <dbReference type="EMBL" id="KRY10829.1"/>
    </source>
</evidence>
<comment type="caution">
    <text evidence="1">The sequence shown here is derived from an EMBL/GenBank/DDBJ whole genome shotgun (WGS) entry which is preliminary data.</text>
</comment>
<evidence type="ECO:0000313" key="2">
    <source>
        <dbReference type="Proteomes" id="UP000054783"/>
    </source>
</evidence>
<sequence length="76" mass="9052">MDRTEYSDKTLKFFLIIYDRKCHPNCGLASDRQEFPIASVLLAVEEIYLPDFYTSCSLLFRLLETEQPFSNRQMHR</sequence>
<proteinExistence type="predicted"/>